<evidence type="ECO:0000313" key="3">
    <source>
        <dbReference type="Proteomes" id="UP000733744"/>
    </source>
</evidence>
<keyword evidence="3" id="KW-1185">Reference proteome</keyword>
<evidence type="ECO:0000313" key="2">
    <source>
        <dbReference type="EMBL" id="TRW91962.1"/>
    </source>
</evidence>
<proteinExistence type="predicted"/>
<dbReference type="SUPFAM" id="SSF51197">
    <property type="entry name" value="Clavaminate synthase-like"/>
    <property type="match status" value="1"/>
</dbReference>
<name>A0ABY3C7D0_9GAMM</name>
<protein>
    <submittedName>
        <fullName evidence="2">Aspartyl/asparaginyl beta-hydroxylase domain-containing protein</fullName>
    </submittedName>
</protein>
<gene>
    <name evidence="2" type="ORF">EKO24_015860</name>
</gene>
<dbReference type="EMBL" id="RYFG02000110">
    <property type="protein sequence ID" value="TRW91962.1"/>
    <property type="molecule type" value="Genomic_DNA"/>
</dbReference>
<comment type="caution">
    <text evidence="2">The sequence shown here is derived from an EMBL/GenBank/DDBJ whole genome shotgun (WGS) entry which is preliminary data.</text>
</comment>
<organism evidence="2 3">
    <name type="scientific">Candidatus Methylobacter oryzae</name>
    <dbReference type="NCBI Taxonomy" id="2497749"/>
    <lineage>
        <taxon>Bacteria</taxon>
        <taxon>Pseudomonadati</taxon>
        <taxon>Pseudomonadota</taxon>
        <taxon>Gammaproteobacteria</taxon>
        <taxon>Methylococcales</taxon>
        <taxon>Methylococcaceae</taxon>
        <taxon>Methylobacter</taxon>
    </lineage>
</organism>
<dbReference type="Pfam" id="PF05118">
    <property type="entry name" value="Asp_Arg_Hydrox"/>
    <property type="match status" value="1"/>
</dbReference>
<feature type="domain" description="Aspartyl/asparaginy/proline hydroxylase" evidence="1">
    <location>
        <begin position="23"/>
        <end position="176"/>
    </location>
</feature>
<dbReference type="InterPro" id="IPR027443">
    <property type="entry name" value="IPNS-like_sf"/>
</dbReference>
<dbReference type="Gene3D" id="2.60.120.330">
    <property type="entry name" value="B-lactam Antibiotic, Isopenicillin N Synthase, Chain"/>
    <property type="match status" value="1"/>
</dbReference>
<reference evidence="2 3" key="1">
    <citation type="journal article" date="2019" name="Antonie Van Leeuwenhoek">
        <title>Description of 'Ca. Methylobacter oryzae' KRF1, a novel species from the environmentally important Methylobacter clade 2.</title>
        <authorList>
            <person name="Khatri K."/>
            <person name="Mohite J.A."/>
            <person name="Pandit P.S."/>
            <person name="Bahulikar R."/>
            <person name="Rahalkar M.C."/>
        </authorList>
    </citation>
    <scope>NUCLEOTIDE SEQUENCE [LARGE SCALE GENOMIC DNA]</scope>
    <source>
        <strain evidence="2 3">KRF1</strain>
    </source>
</reference>
<dbReference type="Proteomes" id="UP000733744">
    <property type="component" value="Unassembled WGS sequence"/>
</dbReference>
<evidence type="ECO:0000259" key="1">
    <source>
        <dbReference type="Pfam" id="PF05118"/>
    </source>
</evidence>
<sequence>MSLVPYKTKYCQLPFSFDTGRLNNDLKQIRETDWLDHFNASAYDNVWRCVPLRSVDGKPDHIQSLSDKHYKDTDILKRCPYFQEVIDSFECEKTSVRLMALGAGSQIKMHTDKGTSFEDGIARLHIPIVTRPDICFTIEDEEIHFSAGFTWYLNAGCLHGVRNKSLTPRIHLMLDCIVNSWLENVFQEAGFIPRAKPKYGDPSINDKNVGTIIAGLIAMNNEPAKQMAERLIAIQKSGTTT</sequence>
<dbReference type="InterPro" id="IPR007803">
    <property type="entry name" value="Asp/Arg/Pro-Hydrxlase"/>
</dbReference>
<accession>A0ABY3C7D0</accession>